<gene>
    <name evidence="6" type="ORF">L0C25_06930</name>
</gene>
<dbReference type="Gene3D" id="1.10.357.10">
    <property type="entry name" value="Tetracycline Repressor, domain 2"/>
    <property type="match status" value="1"/>
</dbReference>
<dbReference type="EMBL" id="CP094970">
    <property type="protein sequence ID" value="UYM06802.1"/>
    <property type="molecule type" value="Genomic_DNA"/>
</dbReference>
<evidence type="ECO:0000256" key="2">
    <source>
        <dbReference type="ARBA" id="ARBA00023125"/>
    </source>
</evidence>
<organism evidence="6 7">
    <name type="scientific">Solicola gregarius</name>
    <dbReference type="NCBI Taxonomy" id="2908642"/>
    <lineage>
        <taxon>Bacteria</taxon>
        <taxon>Bacillati</taxon>
        <taxon>Actinomycetota</taxon>
        <taxon>Actinomycetes</taxon>
        <taxon>Propionibacteriales</taxon>
        <taxon>Nocardioidaceae</taxon>
        <taxon>Solicola</taxon>
    </lineage>
</organism>
<dbReference type="InterPro" id="IPR036271">
    <property type="entry name" value="Tet_transcr_reg_TetR-rel_C_sf"/>
</dbReference>
<keyword evidence="1" id="KW-0805">Transcription regulation</keyword>
<dbReference type="Proteomes" id="UP001164390">
    <property type="component" value="Chromosome"/>
</dbReference>
<dbReference type="GO" id="GO:0003700">
    <property type="term" value="F:DNA-binding transcription factor activity"/>
    <property type="evidence" value="ECO:0007669"/>
    <property type="project" value="TreeGrafter"/>
</dbReference>
<dbReference type="Gene3D" id="1.10.10.60">
    <property type="entry name" value="Homeodomain-like"/>
    <property type="match status" value="1"/>
</dbReference>
<dbReference type="InterPro" id="IPR050109">
    <property type="entry name" value="HTH-type_TetR-like_transc_reg"/>
</dbReference>
<dbReference type="InterPro" id="IPR011075">
    <property type="entry name" value="TetR_C"/>
</dbReference>
<evidence type="ECO:0000313" key="7">
    <source>
        <dbReference type="Proteomes" id="UP001164390"/>
    </source>
</evidence>
<dbReference type="KEGG" id="sgrg:L0C25_06930"/>
<dbReference type="RefSeq" id="WP_271635724.1">
    <property type="nucleotide sequence ID" value="NZ_CP094970.1"/>
</dbReference>
<dbReference type="Pfam" id="PF16859">
    <property type="entry name" value="TetR_C_11"/>
    <property type="match status" value="1"/>
</dbReference>
<keyword evidence="2 4" id="KW-0238">DNA-binding</keyword>
<sequence length="198" mass="20539">MSSLTRPGGRTARVRDAVLRATGDLLAESGFAALDLAEVARHAGVGRTTVYRRWGTPTGLIADVLVAMADESVPRARTGSIADDLRANARLVRSTLADVRQGRLFKAVVVAGACDDRAADALHGFYAARIDEWAPCVDEAIGRGQLPDGTDARQVIAAVSAPLYYALLQSGQPLTEALADQAAGAALAAAQAGAFAAR</sequence>
<dbReference type="PANTHER" id="PTHR30055">
    <property type="entry name" value="HTH-TYPE TRANSCRIPTIONAL REGULATOR RUTR"/>
    <property type="match status" value="1"/>
</dbReference>
<accession>A0AA46TK51</accession>
<protein>
    <submittedName>
        <fullName evidence="6">TetR/AcrR family transcriptional regulator</fullName>
    </submittedName>
</protein>
<dbReference type="AlphaFoldDB" id="A0AA46TK51"/>
<dbReference type="PROSITE" id="PS50977">
    <property type="entry name" value="HTH_TETR_2"/>
    <property type="match status" value="1"/>
</dbReference>
<name>A0AA46TK51_9ACTN</name>
<keyword evidence="7" id="KW-1185">Reference proteome</keyword>
<evidence type="ECO:0000259" key="5">
    <source>
        <dbReference type="PROSITE" id="PS50977"/>
    </source>
</evidence>
<dbReference type="InterPro" id="IPR009057">
    <property type="entry name" value="Homeodomain-like_sf"/>
</dbReference>
<dbReference type="SUPFAM" id="SSF48498">
    <property type="entry name" value="Tetracyclin repressor-like, C-terminal domain"/>
    <property type="match status" value="1"/>
</dbReference>
<keyword evidence="3" id="KW-0804">Transcription</keyword>
<proteinExistence type="predicted"/>
<dbReference type="PANTHER" id="PTHR30055:SF148">
    <property type="entry name" value="TETR-FAMILY TRANSCRIPTIONAL REGULATOR"/>
    <property type="match status" value="1"/>
</dbReference>
<dbReference type="SUPFAM" id="SSF46689">
    <property type="entry name" value="Homeodomain-like"/>
    <property type="match status" value="1"/>
</dbReference>
<evidence type="ECO:0000256" key="3">
    <source>
        <dbReference type="ARBA" id="ARBA00023163"/>
    </source>
</evidence>
<feature type="domain" description="HTH tetR-type" evidence="5">
    <location>
        <begin position="12"/>
        <end position="72"/>
    </location>
</feature>
<reference evidence="6" key="1">
    <citation type="submission" date="2022-01" db="EMBL/GenBank/DDBJ databases">
        <title>Nocardioidaceae gen. sp. A5X3R13.</title>
        <authorList>
            <person name="Lopez Marin M.A."/>
            <person name="Uhlik O."/>
        </authorList>
    </citation>
    <scope>NUCLEOTIDE SEQUENCE</scope>
    <source>
        <strain evidence="6">A5X3R13</strain>
    </source>
</reference>
<evidence type="ECO:0000256" key="1">
    <source>
        <dbReference type="ARBA" id="ARBA00023015"/>
    </source>
</evidence>
<dbReference type="InterPro" id="IPR001647">
    <property type="entry name" value="HTH_TetR"/>
</dbReference>
<dbReference type="GO" id="GO:0000976">
    <property type="term" value="F:transcription cis-regulatory region binding"/>
    <property type="evidence" value="ECO:0007669"/>
    <property type="project" value="TreeGrafter"/>
</dbReference>
<evidence type="ECO:0000313" key="6">
    <source>
        <dbReference type="EMBL" id="UYM06802.1"/>
    </source>
</evidence>
<evidence type="ECO:0000256" key="4">
    <source>
        <dbReference type="PROSITE-ProRule" id="PRU00335"/>
    </source>
</evidence>
<dbReference type="Pfam" id="PF00440">
    <property type="entry name" value="TetR_N"/>
    <property type="match status" value="1"/>
</dbReference>
<feature type="DNA-binding region" description="H-T-H motif" evidence="4">
    <location>
        <begin position="35"/>
        <end position="54"/>
    </location>
</feature>